<dbReference type="PANTHER" id="PTHR11183">
    <property type="entry name" value="GLYCOGENIN SUBFAMILY MEMBER"/>
    <property type="match status" value="1"/>
</dbReference>
<proteinExistence type="predicted"/>
<dbReference type="AlphaFoldDB" id="A0A835Z761"/>
<dbReference type="SUPFAM" id="SSF53448">
    <property type="entry name" value="Nucleotide-diphospho-sugar transferases"/>
    <property type="match status" value="1"/>
</dbReference>
<organism evidence="2 3">
    <name type="scientific">Tribonema minus</name>
    <dbReference type="NCBI Taxonomy" id="303371"/>
    <lineage>
        <taxon>Eukaryota</taxon>
        <taxon>Sar</taxon>
        <taxon>Stramenopiles</taxon>
        <taxon>Ochrophyta</taxon>
        <taxon>PX clade</taxon>
        <taxon>Xanthophyceae</taxon>
        <taxon>Tribonematales</taxon>
        <taxon>Tribonemataceae</taxon>
        <taxon>Tribonema</taxon>
    </lineage>
</organism>
<dbReference type="InterPro" id="IPR050587">
    <property type="entry name" value="GNT1/Glycosyltrans_8"/>
</dbReference>
<keyword evidence="3" id="KW-1185">Reference proteome</keyword>
<feature type="compositionally biased region" description="Basic residues" evidence="1">
    <location>
        <begin position="440"/>
        <end position="449"/>
    </location>
</feature>
<gene>
    <name evidence="2" type="ORF">JKP88DRAFT_304203</name>
</gene>
<protein>
    <submittedName>
        <fullName evidence="2">Uncharacterized protein</fullName>
    </submittedName>
</protein>
<comment type="caution">
    <text evidence="2">The sequence shown here is derived from an EMBL/GenBank/DDBJ whole genome shotgun (WGS) entry which is preliminary data.</text>
</comment>
<reference evidence="2" key="1">
    <citation type="submission" date="2021-02" db="EMBL/GenBank/DDBJ databases">
        <title>First Annotated Genome of the Yellow-green Alga Tribonema minus.</title>
        <authorList>
            <person name="Mahan K.M."/>
        </authorList>
    </citation>
    <scope>NUCLEOTIDE SEQUENCE</scope>
    <source>
        <strain evidence="2">UTEX B ZZ1240</strain>
    </source>
</reference>
<accession>A0A835Z761</accession>
<sequence>MSLSSQLAMVCIGTVVLVQDTDVCCVRGALQLVMHLMAIASLPALTKTVLHMATHSGLQPAEQNQQQPSPEPEEVLAPTVAYAVTITRIDEGDAGQTLLDAIEVLGLSIDSVCRRSKYDCAKVAFVDPSVRAERRGPLSALGWRVLERGVPLDIAQIEGEKLRNRIDKSGCCGASELIKLWAFSLTEYYRVLHLDVDALMLQPVDELIARDVELVYTTDVKMAPNAHNMPVQGGFLLCRPSQATFDELVGIVKKGDWAPNVGWARSGIGFFHGGPTIQGLLAYYYRHDRTLPNRALPPPLLLSPPPPPLQGLLAYYYRFLKPTELSYEADRCAFNHMWDTPECRSYAIGDVHSVHFTQSCPKPWVCTARRQAGCDALSARWYALRAAARARARASRPPTRASTAATCPSPPLEVQVDAILQQAAGVFAAASAVVVPTTRERRRRPRRQPMRGSPSRGPNVEAVGAAAIGHDGGLFCAP</sequence>
<evidence type="ECO:0000313" key="2">
    <source>
        <dbReference type="EMBL" id="KAG5188466.1"/>
    </source>
</evidence>
<evidence type="ECO:0000313" key="3">
    <source>
        <dbReference type="Proteomes" id="UP000664859"/>
    </source>
</evidence>
<name>A0A835Z761_9STRA</name>
<feature type="region of interest" description="Disordered" evidence="1">
    <location>
        <begin position="436"/>
        <end position="461"/>
    </location>
</feature>
<dbReference type="OrthoDB" id="2014201at2759"/>
<dbReference type="EMBL" id="JAFCMP010000068">
    <property type="protein sequence ID" value="KAG5188466.1"/>
    <property type="molecule type" value="Genomic_DNA"/>
</dbReference>
<dbReference type="Gene3D" id="3.90.550.10">
    <property type="entry name" value="Spore Coat Polysaccharide Biosynthesis Protein SpsA, Chain A"/>
    <property type="match status" value="1"/>
</dbReference>
<evidence type="ECO:0000256" key="1">
    <source>
        <dbReference type="SAM" id="MobiDB-lite"/>
    </source>
</evidence>
<dbReference type="Proteomes" id="UP000664859">
    <property type="component" value="Unassembled WGS sequence"/>
</dbReference>
<dbReference type="InterPro" id="IPR029044">
    <property type="entry name" value="Nucleotide-diphossugar_trans"/>
</dbReference>